<evidence type="ECO:0000256" key="1">
    <source>
        <dbReference type="SAM" id="Phobius"/>
    </source>
</evidence>
<accession>A0AAX3DU86</accession>
<protein>
    <submittedName>
        <fullName evidence="2">Uncharacterized protein</fullName>
    </submittedName>
</protein>
<gene>
    <name evidence="2" type="ORF">KQX62_13310</name>
</gene>
<organism evidence="2 3">
    <name type="scientific">Rhodopseudomonas palustris</name>
    <dbReference type="NCBI Taxonomy" id="1076"/>
    <lineage>
        <taxon>Bacteria</taxon>
        <taxon>Pseudomonadati</taxon>
        <taxon>Pseudomonadota</taxon>
        <taxon>Alphaproteobacteria</taxon>
        <taxon>Hyphomicrobiales</taxon>
        <taxon>Nitrobacteraceae</taxon>
        <taxon>Rhodopseudomonas</taxon>
    </lineage>
</organism>
<reference evidence="2" key="1">
    <citation type="journal article" date="2022" name="Biol. Control">
        <title>In silico genomic analysis of Rhodopseudomonas palustris strains revealed potential biocontrol agents and crop yield enhancers.</title>
        <authorList>
            <person name="Surachat K."/>
            <person name="Kantachote D."/>
            <person name="Deachamag P."/>
            <person name="Wonglapsuwan M."/>
        </authorList>
    </citation>
    <scope>NUCLEOTIDE SEQUENCE</scope>
    <source>
        <strain evidence="2">TLS06</strain>
    </source>
</reference>
<sequence length="50" mass="5445">MRQQPHLQSATAQRLRSWSAFAIDIHVLMLGAAFGLIGAIVIAAPHLRLP</sequence>
<keyword evidence="1" id="KW-0812">Transmembrane</keyword>
<name>A0AAX3DU86_RHOPL</name>
<dbReference type="Proteomes" id="UP001163166">
    <property type="component" value="Chromosome"/>
</dbReference>
<feature type="transmembrane region" description="Helical" evidence="1">
    <location>
        <begin position="21"/>
        <end position="44"/>
    </location>
</feature>
<keyword evidence="1" id="KW-0472">Membrane</keyword>
<dbReference type="EMBL" id="CP076676">
    <property type="protein sequence ID" value="UYO37725.1"/>
    <property type="molecule type" value="Genomic_DNA"/>
</dbReference>
<keyword evidence="1" id="KW-1133">Transmembrane helix</keyword>
<proteinExistence type="predicted"/>
<dbReference type="AlphaFoldDB" id="A0AAX3DU86"/>
<evidence type="ECO:0000313" key="2">
    <source>
        <dbReference type="EMBL" id="UYO37725.1"/>
    </source>
</evidence>
<evidence type="ECO:0000313" key="3">
    <source>
        <dbReference type="Proteomes" id="UP001163166"/>
    </source>
</evidence>
<dbReference type="RefSeq" id="WP_159059355.1">
    <property type="nucleotide sequence ID" value="NZ_CP019967.1"/>
</dbReference>